<evidence type="ECO:0000256" key="8">
    <source>
        <dbReference type="ARBA" id="ARBA00023034"/>
    </source>
</evidence>
<dbReference type="GO" id="GO:0000139">
    <property type="term" value="C:Golgi membrane"/>
    <property type="evidence" value="ECO:0000318"/>
    <property type="project" value="GO_Central"/>
</dbReference>
<evidence type="ECO:0000256" key="1">
    <source>
        <dbReference type="ARBA" id="ARBA00004323"/>
    </source>
</evidence>
<keyword evidence="9 10" id="KW-0472">Membrane</keyword>
<reference evidence="11" key="2">
    <citation type="submission" date="2021-01" db="UniProtKB">
        <authorList>
            <consortium name="EnsemblMetazoa"/>
        </authorList>
    </citation>
    <scope>IDENTIFICATION</scope>
</reference>
<proteinExistence type="inferred from homology"/>
<dbReference type="GO" id="GO:0016757">
    <property type="term" value="F:glycosyltransferase activity"/>
    <property type="evidence" value="ECO:0000318"/>
    <property type="project" value="GO_Central"/>
</dbReference>
<accession>A0A7M7N7N3</accession>
<dbReference type="KEGG" id="spu:100892401"/>
<comment type="subcellular location">
    <subcellularLocation>
        <location evidence="1 10">Golgi apparatus membrane</location>
        <topology evidence="1 10">Single-pass type II membrane protein</topology>
    </subcellularLocation>
</comment>
<evidence type="ECO:0000313" key="12">
    <source>
        <dbReference type="Proteomes" id="UP000007110"/>
    </source>
</evidence>
<dbReference type="Proteomes" id="UP000007110">
    <property type="component" value="Unassembled WGS sequence"/>
</dbReference>
<evidence type="ECO:0000256" key="6">
    <source>
        <dbReference type="ARBA" id="ARBA00022968"/>
    </source>
</evidence>
<evidence type="ECO:0000256" key="2">
    <source>
        <dbReference type="ARBA" id="ARBA00008661"/>
    </source>
</evidence>
<dbReference type="FunFam" id="3.90.550.50:FF:000040">
    <property type="entry name" value="Hexosyltransferase"/>
    <property type="match status" value="1"/>
</dbReference>
<dbReference type="EC" id="2.4.1.-" evidence="10"/>
<comment type="similarity">
    <text evidence="2 10">Belongs to the glycosyltransferase 31 family.</text>
</comment>
<dbReference type="InParanoid" id="A0A7M7N7N3"/>
<evidence type="ECO:0000256" key="10">
    <source>
        <dbReference type="RuleBase" id="RU363063"/>
    </source>
</evidence>
<protein>
    <recommendedName>
        <fullName evidence="10">Hexosyltransferase</fullName>
        <ecNumber evidence="10">2.4.1.-</ecNumber>
    </recommendedName>
</protein>
<name>A0A7M7N7N3_STRPU</name>
<dbReference type="GO" id="GO:0006493">
    <property type="term" value="P:protein O-linked glycosylation"/>
    <property type="evidence" value="ECO:0000318"/>
    <property type="project" value="GO_Central"/>
</dbReference>
<evidence type="ECO:0000313" key="11">
    <source>
        <dbReference type="EnsemblMetazoa" id="XP_030832498"/>
    </source>
</evidence>
<dbReference type="Pfam" id="PF01762">
    <property type="entry name" value="Galactosyl_T"/>
    <property type="match status" value="1"/>
</dbReference>
<feature type="transmembrane region" description="Helical" evidence="10">
    <location>
        <begin position="48"/>
        <end position="68"/>
    </location>
</feature>
<sequence length="393" mass="45037">MNLAERGLLRDGSLFNKNRSKRSDQMPADNGCLERTTERVSIRAFSCFGRLVLPILVVTILVYCWLAVKGMSYVHHVSLRHTHTTSVRERENTTLLCTRQEDSKEINICISESNGHAAITNENNADQHQNVTPSDLKVANGNENGSYFTNPIDKHDYKYIHNPESLCKKNTIKPQQNFLLTMITTAPENVERRNIIRSSYGNEKDWEAFANHNLTVLTVFLLGRTNNATLQMDIDKESDLHDDIVQEDFVDCYDNLTMKTVMGLKWVTNHCRHATFVIKFVDTAVIIQTKLYQRWLYTALIDVPKTTWAAGQVRMDAKVFRNTDDKFYISKDFYAFPTYPPYLDGQGYVLSTDLVEAIYKVAITTPLFPCEDVFIGMCLQKLHVVPTNIKNFV</sequence>
<keyword evidence="5 10" id="KW-0812">Transmembrane</keyword>
<dbReference type="InterPro" id="IPR002659">
    <property type="entry name" value="Glyco_trans_31"/>
</dbReference>
<organism evidence="11 12">
    <name type="scientific">Strongylocentrotus purpuratus</name>
    <name type="common">Purple sea urchin</name>
    <dbReference type="NCBI Taxonomy" id="7668"/>
    <lineage>
        <taxon>Eukaryota</taxon>
        <taxon>Metazoa</taxon>
        <taxon>Echinodermata</taxon>
        <taxon>Eleutherozoa</taxon>
        <taxon>Echinozoa</taxon>
        <taxon>Echinoidea</taxon>
        <taxon>Euechinoidea</taxon>
        <taxon>Echinacea</taxon>
        <taxon>Camarodonta</taxon>
        <taxon>Echinidea</taxon>
        <taxon>Strongylocentrotidae</taxon>
        <taxon>Strongylocentrotus</taxon>
    </lineage>
</organism>
<dbReference type="PANTHER" id="PTHR11214:SF364">
    <property type="entry name" value="HEXOSYLTRANSFERASE"/>
    <property type="match status" value="1"/>
</dbReference>
<evidence type="ECO:0000256" key="5">
    <source>
        <dbReference type="ARBA" id="ARBA00022692"/>
    </source>
</evidence>
<evidence type="ECO:0000256" key="7">
    <source>
        <dbReference type="ARBA" id="ARBA00022989"/>
    </source>
</evidence>
<evidence type="ECO:0000256" key="9">
    <source>
        <dbReference type="ARBA" id="ARBA00023136"/>
    </source>
</evidence>
<evidence type="ECO:0000256" key="4">
    <source>
        <dbReference type="ARBA" id="ARBA00022679"/>
    </source>
</evidence>
<dbReference type="AlphaFoldDB" id="A0A7M7N7N3"/>
<keyword evidence="8 10" id="KW-0333">Golgi apparatus</keyword>
<dbReference type="OrthoDB" id="5957813at2759"/>
<keyword evidence="3 10" id="KW-0328">Glycosyltransferase</keyword>
<dbReference type="PANTHER" id="PTHR11214">
    <property type="entry name" value="BETA-1,3-N-ACETYLGLUCOSAMINYLTRANSFERASE"/>
    <property type="match status" value="1"/>
</dbReference>
<keyword evidence="12" id="KW-1185">Reference proteome</keyword>
<dbReference type="RefSeq" id="XP_030832498.1">
    <property type="nucleotide sequence ID" value="XM_030976638.1"/>
</dbReference>
<keyword evidence="7 10" id="KW-1133">Transmembrane helix</keyword>
<keyword evidence="4" id="KW-0808">Transferase</keyword>
<reference evidence="12" key="1">
    <citation type="submission" date="2015-02" db="EMBL/GenBank/DDBJ databases">
        <title>Genome sequencing for Strongylocentrotus purpuratus.</title>
        <authorList>
            <person name="Murali S."/>
            <person name="Liu Y."/>
            <person name="Vee V."/>
            <person name="English A."/>
            <person name="Wang M."/>
            <person name="Skinner E."/>
            <person name="Han Y."/>
            <person name="Muzny D.M."/>
            <person name="Worley K.C."/>
            <person name="Gibbs R.A."/>
        </authorList>
    </citation>
    <scope>NUCLEOTIDE SEQUENCE</scope>
</reference>
<dbReference type="GeneID" id="100892401"/>
<dbReference type="EnsemblMetazoa" id="XM_030976638">
    <property type="protein sequence ID" value="XP_030832498"/>
    <property type="gene ID" value="LOC100892401"/>
</dbReference>
<dbReference type="Gene3D" id="3.90.550.50">
    <property type="match status" value="1"/>
</dbReference>
<evidence type="ECO:0000256" key="3">
    <source>
        <dbReference type="ARBA" id="ARBA00022676"/>
    </source>
</evidence>
<keyword evidence="6 10" id="KW-0735">Signal-anchor</keyword>
<dbReference type="GO" id="GO:0016758">
    <property type="term" value="F:hexosyltransferase activity"/>
    <property type="evidence" value="ECO:0007669"/>
    <property type="project" value="InterPro"/>
</dbReference>